<evidence type="ECO:0000313" key="3">
    <source>
        <dbReference type="Proteomes" id="UP000054266"/>
    </source>
</evidence>
<keyword evidence="3" id="KW-1185">Reference proteome</keyword>
<accession>A0A0D2G1X5</accession>
<feature type="compositionally biased region" description="Basic and acidic residues" evidence="1">
    <location>
        <begin position="16"/>
        <end position="25"/>
    </location>
</feature>
<feature type="compositionally biased region" description="Polar residues" evidence="1">
    <location>
        <begin position="213"/>
        <end position="225"/>
    </location>
</feature>
<protein>
    <submittedName>
        <fullName evidence="2">Uncharacterized protein</fullName>
    </submittedName>
</protein>
<feature type="region of interest" description="Disordered" evidence="1">
    <location>
        <begin position="1"/>
        <end position="72"/>
    </location>
</feature>
<reference evidence="2 3" key="1">
    <citation type="submission" date="2015-01" db="EMBL/GenBank/DDBJ databases">
        <title>The Genome Sequence of Capronia semiimmersa CBS27337.</title>
        <authorList>
            <consortium name="The Broad Institute Genomics Platform"/>
            <person name="Cuomo C."/>
            <person name="de Hoog S."/>
            <person name="Gorbushina A."/>
            <person name="Stielow B."/>
            <person name="Teixiera M."/>
            <person name="Abouelleil A."/>
            <person name="Chapman S.B."/>
            <person name="Priest M."/>
            <person name="Young S.K."/>
            <person name="Wortman J."/>
            <person name="Nusbaum C."/>
            <person name="Birren B."/>
        </authorList>
    </citation>
    <scope>NUCLEOTIDE SEQUENCE [LARGE SCALE GENOMIC DNA]</scope>
    <source>
        <strain evidence="2 3">CBS 27337</strain>
    </source>
</reference>
<name>A0A0D2G1X5_9EURO</name>
<sequence length="242" mass="26880">MPGQRAETSRSGAGTLKDKHFKDIKISSSTPHSLMVPSGEQSTSRPQPPKIPDSSDSETTAGTRPVLPTPGAYKKNSWDLITKLADSDVNDCRKIVSVNKPITNSTTSNHSPFAPPGNLVVPFDENDQTTNLDICILNNTSKSIQIPLLRPRIFLSTNFAKRLKTPRQLAKRYPFLRIVRYPCQVERRTLTIKNQVKASIAIYQDKAPHRQGLTLSPQRHQQQAGRTPKKAIPLPDLVDVDD</sequence>
<evidence type="ECO:0000313" key="2">
    <source>
        <dbReference type="EMBL" id="KIW72800.1"/>
    </source>
</evidence>
<dbReference type="HOGENOM" id="CLU_1147064_0_0_1"/>
<dbReference type="Proteomes" id="UP000054266">
    <property type="component" value="Unassembled WGS sequence"/>
</dbReference>
<evidence type="ECO:0000256" key="1">
    <source>
        <dbReference type="SAM" id="MobiDB-lite"/>
    </source>
</evidence>
<dbReference type="AlphaFoldDB" id="A0A0D2G1X5"/>
<proteinExistence type="predicted"/>
<organism evidence="2 3">
    <name type="scientific">Phialophora macrospora</name>
    <dbReference type="NCBI Taxonomy" id="1851006"/>
    <lineage>
        <taxon>Eukaryota</taxon>
        <taxon>Fungi</taxon>
        <taxon>Dikarya</taxon>
        <taxon>Ascomycota</taxon>
        <taxon>Pezizomycotina</taxon>
        <taxon>Eurotiomycetes</taxon>
        <taxon>Chaetothyriomycetidae</taxon>
        <taxon>Chaetothyriales</taxon>
        <taxon>Herpotrichiellaceae</taxon>
        <taxon>Phialophora</taxon>
    </lineage>
</organism>
<feature type="region of interest" description="Disordered" evidence="1">
    <location>
        <begin position="213"/>
        <end position="232"/>
    </location>
</feature>
<gene>
    <name evidence="2" type="ORF">PV04_00972</name>
</gene>
<dbReference type="EMBL" id="KN846956">
    <property type="protein sequence ID" value="KIW72800.1"/>
    <property type="molecule type" value="Genomic_DNA"/>
</dbReference>